<reference evidence="2" key="1">
    <citation type="submission" date="2018-11" db="EMBL/GenBank/DDBJ databases">
        <authorList>
            <consortium name="Pathogen Informatics"/>
        </authorList>
    </citation>
    <scope>NUCLEOTIDE SEQUENCE</scope>
</reference>
<dbReference type="AlphaFoldDB" id="A0A3S5ADN4"/>
<keyword evidence="3" id="KW-1185">Reference proteome</keyword>
<name>A0A3S5ADN4_9PLAT</name>
<dbReference type="EMBL" id="CAAALY010018886">
    <property type="protein sequence ID" value="VEL13771.1"/>
    <property type="molecule type" value="Genomic_DNA"/>
</dbReference>
<sequence>MSDLDIPLTNIPSVSEGPGLLTPNFRVSSQLPSPQNLYDYPEAAIRHLIQKRSQSDIYKSQISNRYSLPAYEETMYQQSEGSEPHRRKVSSVSRLVCSSKPTLACGQTSGGILDVLHIQSHSGSPSASVVSDPLSRDKLPVGYEESKPNNATGKNLLVSRSDPSSSEAAISAPNFVDGIWRQMSRLCIRPRRARNSTDLFEDRYVASAGKEEESRRQKAFQSSGLAHMRWPKSQPVLPSFVEAGIATSGRCKVTPFEGARRKAAVETEKEVVLMGNASGSESQKGVQILEPPKVTGKGWRSESGCSRVIEYEEASQALMALSPEQILNLRESWQVVKRQIERIGVVMFLQ</sequence>
<comment type="caution">
    <text evidence="2">The sequence shown here is derived from an EMBL/GenBank/DDBJ whole genome shotgun (WGS) entry which is preliminary data.</text>
</comment>
<protein>
    <submittedName>
        <fullName evidence="2">Uncharacterized protein</fullName>
    </submittedName>
</protein>
<gene>
    <name evidence="2" type="ORF">PXEA_LOCUS7211</name>
</gene>
<dbReference type="Proteomes" id="UP000784294">
    <property type="component" value="Unassembled WGS sequence"/>
</dbReference>
<evidence type="ECO:0000256" key="1">
    <source>
        <dbReference type="SAM" id="MobiDB-lite"/>
    </source>
</evidence>
<evidence type="ECO:0000313" key="2">
    <source>
        <dbReference type="EMBL" id="VEL13771.1"/>
    </source>
</evidence>
<organism evidence="2 3">
    <name type="scientific">Protopolystoma xenopodis</name>
    <dbReference type="NCBI Taxonomy" id="117903"/>
    <lineage>
        <taxon>Eukaryota</taxon>
        <taxon>Metazoa</taxon>
        <taxon>Spiralia</taxon>
        <taxon>Lophotrochozoa</taxon>
        <taxon>Platyhelminthes</taxon>
        <taxon>Monogenea</taxon>
        <taxon>Polyopisthocotylea</taxon>
        <taxon>Polystomatidea</taxon>
        <taxon>Polystomatidae</taxon>
        <taxon>Protopolystoma</taxon>
    </lineage>
</organism>
<evidence type="ECO:0000313" key="3">
    <source>
        <dbReference type="Proteomes" id="UP000784294"/>
    </source>
</evidence>
<proteinExistence type="predicted"/>
<feature type="region of interest" description="Disordered" evidence="1">
    <location>
        <begin position="142"/>
        <end position="161"/>
    </location>
</feature>
<accession>A0A3S5ADN4</accession>